<keyword evidence="4" id="KW-1185">Reference proteome</keyword>
<dbReference type="Pfam" id="PF20237">
    <property type="entry name" value="DUF6594"/>
    <property type="match status" value="1"/>
</dbReference>
<dbReference type="VEuPathDB" id="FungiDB:PV07_11866"/>
<dbReference type="PANTHER" id="PTHR34502">
    <property type="entry name" value="DUF6594 DOMAIN-CONTAINING PROTEIN-RELATED"/>
    <property type="match status" value="1"/>
</dbReference>
<protein>
    <recommendedName>
        <fullName evidence="2">DUF6594 domain-containing protein</fullName>
    </recommendedName>
</protein>
<dbReference type="STRING" id="569365.A0A0D1Z7R8"/>
<dbReference type="RefSeq" id="XP_016243902.1">
    <property type="nucleotide sequence ID" value="XM_016399340.1"/>
</dbReference>
<keyword evidence="1" id="KW-1133">Transmembrane helix</keyword>
<dbReference type="GeneID" id="27351060"/>
<dbReference type="AlphaFoldDB" id="A0A0D1Z7R8"/>
<dbReference type="HOGENOM" id="CLU_051118_2_0_1"/>
<accession>A0A0D1Z7R8</accession>
<feature type="transmembrane region" description="Helical" evidence="1">
    <location>
        <begin position="209"/>
        <end position="236"/>
    </location>
</feature>
<feature type="transmembrane region" description="Helical" evidence="1">
    <location>
        <begin position="268"/>
        <end position="286"/>
    </location>
</feature>
<evidence type="ECO:0000313" key="4">
    <source>
        <dbReference type="Proteomes" id="UP000054466"/>
    </source>
</evidence>
<keyword evidence="1" id="KW-0812">Transmembrane</keyword>
<keyword evidence="1" id="KW-0472">Membrane</keyword>
<dbReference type="PANTHER" id="PTHR34502:SF5">
    <property type="entry name" value="DUF6594 DOMAIN-CONTAINING PROTEIN"/>
    <property type="match status" value="1"/>
</dbReference>
<proteinExistence type="predicted"/>
<reference evidence="3 4" key="1">
    <citation type="submission" date="2015-01" db="EMBL/GenBank/DDBJ databases">
        <title>The Genome Sequence of Cladophialophora immunda CBS83496.</title>
        <authorList>
            <consortium name="The Broad Institute Genomics Platform"/>
            <person name="Cuomo C."/>
            <person name="de Hoog S."/>
            <person name="Gorbushina A."/>
            <person name="Stielow B."/>
            <person name="Teixiera M."/>
            <person name="Abouelleil A."/>
            <person name="Chapman S.B."/>
            <person name="Priest M."/>
            <person name="Young S.K."/>
            <person name="Wortman J."/>
            <person name="Nusbaum C."/>
            <person name="Birren B."/>
        </authorList>
    </citation>
    <scope>NUCLEOTIDE SEQUENCE [LARGE SCALE GENOMIC DNA]</scope>
    <source>
        <strain evidence="3 4">CBS 83496</strain>
    </source>
</reference>
<dbReference type="InterPro" id="IPR046529">
    <property type="entry name" value="DUF6594"/>
</dbReference>
<evidence type="ECO:0000259" key="2">
    <source>
        <dbReference type="Pfam" id="PF20237"/>
    </source>
</evidence>
<evidence type="ECO:0000256" key="1">
    <source>
        <dbReference type="SAM" id="Phobius"/>
    </source>
</evidence>
<evidence type="ECO:0000313" key="3">
    <source>
        <dbReference type="EMBL" id="KIW23686.1"/>
    </source>
</evidence>
<dbReference type="Proteomes" id="UP000054466">
    <property type="component" value="Unassembled WGS sequence"/>
</dbReference>
<feature type="transmembrane region" description="Helical" evidence="1">
    <location>
        <begin position="242"/>
        <end position="261"/>
    </location>
</feature>
<dbReference type="OrthoDB" id="3533814at2759"/>
<organism evidence="3 4">
    <name type="scientific">Cladophialophora immunda</name>
    <dbReference type="NCBI Taxonomy" id="569365"/>
    <lineage>
        <taxon>Eukaryota</taxon>
        <taxon>Fungi</taxon>
        <taxon>Dikarya</taxon>
        <taxon>Ascomycota</taxon>
        <taxon>Pezizomycotina</taxon>
        <taxon>Eurotiomycetes</taxon>
        <taxon>Chaetothyriomycetidae</taxon>
        <taxon>Chaetothyriales</taxon>
        <taxon>Herpotrichiellaceae</taxon>
        <taxon>Cladophialophora</taxon>
    </lineage>
</organism>
<dbReference type="EMBL" id="KN847046">
    <property type="protein sequence ID" value="KIW23686.1"/>
    <property type="molecule type" value="Genomic_DNA"/>
</dbReference>
<feature type="domain" description="DUF6594" evidence="2">
    <location>
        <begin position="4"/>
        <end position="279"/>
    </location>
</feature>
<sequence>MDDYSRLSSVQAGLPEFAIFRRFMPLQALQLNVLQAEIAHLRQGLGLHPELERKPANTEKWVPSFAFDQAQTSGDPPPSPTLRALWDRLDAKLERYNNALLHYRAVSQLPSVDPLHHRHLRRWNLDLEGGHGCFHGVEAAVWDEENAEDLTSIAMPTDHRDPLTYFLHTRFLPWYHSLLGHKYKQRICIADAYTGARQQMPIYSYSDKLVLLTVNICSTVLSSMIPSLCSLALYFIQRGGARIGAIVGFTFLFSIVTVVVTPAKRIETFVATAAFAAVLIVFVGNGT</sequence>
<name>A0A0D1Z7R8_9EURO</name>
<gene>
    <name evidence="3" type="ORF">PV07_11866</name>
</gene>